<evidence type="ECO:0000256" key="3">
    <source>
        <dbReference type="ARBA" id="ARBA00022989"/>
    </source>
</evidence>
<dbReference type="Pfam" id="PF10320">
    <property type="entry name" value="7TM_GPCR_Srsx"/>
    <property type="match status" value="1"/>
</dbReference>
<evidence type="ECO:0000256" key="2">
    <source>
        <dbReference type="ARBA" id="ARBA00022692"/>
    </source>
</evidence>
<dbReference type="PROSITE" id="PS50262">
    <property type="entry name" value="G_PROTEIN_RECEP_F1_2"/>
    <property type="match status" value="1"/>
</dbReference>
<keyword evidence="7" id="KW-1185">Reference proteome</keyword>
<dbReference type="GO" id="GO:0016020">
    <property type="term" value="C:membrane"/>
    <property type="evidence" value="ECO:0007669"/>
    <property type="project" value="UniProtKB-SubCell"/>
</dbReference>
<dbReference type="InterPro" id="IPR017452">
    <property type="entry name" value="GPCR_Rhodpsn_7TM"/>
</dbReference>
<evidence type="ECO:0000256" key="1">
    <source>
        <dbReference type="ARBA" id="ARBA00004370"/>
    </source>
</evidence>
<reference evidence="8" key="1">
    <citation type="submission" date="2016-11" db="UniProtKB">
        <authorList>
            <consortium name="WormBaseParasite"/>
        </authorList>
    </citation>
    <scope>IDENTIFICATION</scope>
</reference>
<accession>A0A1I8AMF3</accession>
<keyword evidence="2 5" id="KW-0812">Transmembrane</keyword>
<dbReference type="Proteomes" id="UP000095287">
    <property type="component" value="Unplaced"/>
</dbReference>
<feature type="domain" description="G-protein coupled receptors family 1 profile" evidence="6">
    <location>
        <begin position="21"/>
        <end position="123"/>
    </location>
</feature>
<feature type="transmembrane region" description="Helical" evidence="5">
    <location>
        <begin position="39"/>
        <end position="58"/>
    </location>
</feature>
<protein>
    <submittedName>
        <fullName evidence="8">G_PROTEIN_RECEP_F1_2 domain-containing protein</fullName>
    </submittedName>
</protein>
<proteinExistence type="predicted"/>
<dbReference type="Gene3D" id="1.20.1070.10">
    <property type="entry name" value="Rhodopsin 7-helix transmembrane proteins"/>
    <property type="match status" value="1"/>
</dbReference>
<evidence type="ECO:0000313" key="7">
    <source>
        <dbReference type="Proteomes" id="UP000095287"/>
    </source>
</evidence>
<dbReference type="SUPFAM" id="SSF81321">
    <property type="entry name" value="Family A G protein-coupled receptor-like"/>
    <property type="match status" value="1"/>
</dbReference>
<name>A0A1I8AMF3_9BILA</name>
<evidence type="ECO:0000259" key="6">
    <source>
        <dbReference type="PROSITE" id="PS50262"/>
    </source>
</evidence>
<dbReference type="AlphaFoldDB" id="A0A1I8AMF3"/>
<keyword evidence="3 5" id="KW-1133">Transmembrane helix</keyword>
<evidence type="ECO:0000256" key="5">
    <source>
        <dbReference type="SAM" id="Phobius"/>
    </source>
</evidence>
<evidence type="ECO:0000313" key="8">
    <source>
        <dbReference type="WBParaSite" id="L893_g7479.t1"/>
    </source>
</evidence>
<comment type="subcellular location">
    <subcellularLocation>
        <location evidence="1">Membrane</location>
    </subcellularLocation>
</comment>
<dbReference type="WBParaSite" id="L893_g7479.t1">
    <property type="protein sequence ID" value="L893_g7479.t1"/>
    <property type="gene ID" value="L893_g7479"/>
</dbReference>
<sequence>MSEFLITSVFIYVIGIFGLFGNVNILIAIARMKPRLKSGILVGLLAFADLFCIVSELQNATRTLLHVQSYRRECFWAISSYLVMTEVQGLLMTALSFDRLFAFAYPFKLVEFRYCKTVTVPST</sequence>
<organism evidence="7 8">
    <name type="scientific">Steinernema glaseri</name>
    <dbReference type="NCBI Taxonomy" id="37863"/>
    <lineage>
        <taxon>Eukaryota</taxon>
        <taxon>Metazoa</taxon>
        <taxon>Ecdysozoa</taxon>
        <taxon>Nematoda</taxon>
        <taxon>Chromadorea</taxon>
        <taxon>Rhabditida</taxon>
        <taxon>Tylenchina</taxon>
        <taxon>Panagrolaimomorpha</taxon>
        <taxon>Strongyloidoidea</taxon>
        <taxon>Steinernematidae</taxon>
        <taxon>Steinernema</taxon>
    </lineage>
</organism>
<evidence type="ECO:0000256" key="4">
    <source>
        <dbReference type="ARBA" id="ARBA00023136"/>
    </source>
</evidence>
<feature type="transmembrane region" description="Helical" evidence="5">
    <location>
        <begin position="78"/>
        <end position="97"/>
    </location>
</feature>
<keyword evidence="4 5" id="KW-0472">Membrane</keyword>
<feature type="transmembrane region" description="Helical" evidence="5">
    <location>
        <begin position="6"/>
        <end position="27"/>
    </location>
</feature>
<dbReference type="PANTHER" id="PTHR23360">
    <property type="entry name" value="G-PROTEIN COUPLED RECEPTORS FAMILY 1 PROFILE DOMAIN-CONTAINING PROTEIN-RELATED"/>
    <property type="match status" value="1"/>
</dbReference>
<dbReference type="InterPro" id="IPR019424">
    <property type="entry name" value="7TM_GPCR_Srsx"/>
</dbReference>
<dbReference type="InterPro" id="IPR047130">
    <property type="entry name" value="7TM_GPCR_Srsx_nematod"/>
</dbReference>